<evidence type="ECO:0000256" key="1">
    <source>
        <dbReference type="SAM" id="MobiDB-lite"/>
    </source>
</evidence>
<proteinExistence type="predicted"/>
<reference evidence="2" key="1">
    <citation type="submission" date="2021-01" db="EMBL/GenBank/DDBJ databases">
        <authorList>
            <person name="Corre E."/>
            <person name="Pelletier E."/>
            <person name="Niang G."/>
            <person name="Scheremetjew M."/>
            <person name="Finn R."/>
            <person name="Kale V."/>
            <person name="Holt S."/>
            <person name="Cochrane G."/>
            <person name="Meng A."/>
            <person name="Brown T."/>
            <person name="Cohen L."/>
        </authorList>
    </citation>
    <scope>NUCLEOTIDE SEQUENCE</scope>
    <source>
        <strain evidence="2">Grunow 1884</strain>
    </source>
</reference>
<organism evidence="2">
    <name type="scientific">Trieres chinensis</name>
    <name type="common">Marine centric diatom</name>
    <name type="synonym">Odontella sinensis</name>
    <dbReference type="NCBI Taxonomy" id="1514140"/>
    <lineage>
        <taxon>Eukaryota</taxon>
        <taxon>Sar</taxon>
        <taxon>Stramenopiles</taxon>
        <taxon>Ochrophyta</taxon>
        <taxon>Bacillariophyta</taxon>
        <taxon>Mediophyceae</taxon>
        <taxon>Biddulphiophycidae</taxon>
        <taxon>Eupodiscales</taxon>
        <taxon>Parodontellaceae</taxon>
        <taxon>Trieres</taxon>
    </lineage>
</organism>
<feature type="region of interest" description="Disordered" evidence="1">
    <location>
        <begin position="1"/>
        <end position="46"/>
    </location>
</feature>
<dbReference type="Gene3D" id="2.30.130.40">
    <property type="entry name" value="LON domain-like"/>
    <property type="match status" value="1"/>
</dbReference>
<evidence type="ECO:0008006" key="3">
    <source>
        <dbReference type="Google" id="ProtNLM"/>
    </source>
</evidence>
<dbReference type="AlphaFoldDB" id="A0A7S2A921"/>
<accession>A0A7S2A921</accession>
<name>A0A7S2A921_TRICV</name>
<feature type="compositionally biased region" description="Polar residues" evidence="1">
    <location>
        <begin position="12"/>
        <end position="26"/>
    </location>
</feature>
<sequence>MPTLKKRRHSPCSANSRPTNRTGPSTRASGARRRAAAAAAGDRGTKKPLALTASDLARLSEMRSRRTTMPIMILDAILPGQKLEFGSDDPKFLRLLEYALSGQDGSDEIGMIGLNPHTGRPLNFGSTLPVVRSSVHAHAGSDVVTLEATGRRRFEVQGEPWLDPTDSFYLADVEIVDDREEALTKEDKRRAMELSDEIPKLVEEWVEWVVKAGKCDMEGMERTIRDLGPMPENICDRSIWTAALVNPLPPLGVCLEVRPAMLACRNNLERVTLANMALHSSIDHISGKRRLF</sequence>
<feature type="compositionally biased region" description="Basic residues" evidence="1">
    <location>
        <begin position="1"/>
        <end position="10"/>
    </location>
</feature>
<dbReference type="EMBL" id="HBGO01036519">
    <property type="protein sequence ID" value="CAD9360826.1"/>
    <property type="molecule type" value="Transcribed_RNA"/>
</dbReference>
<gene>
    <name evidence="2" type="ORF">OSIN01602_LOCUS21128</name>
</gene>
<evidence type="ECO:0000313" key="2">
    <source>
        <dbReference type="EMBL" id="CAD9360826.1"/>
    </source>
</evidence>
<dbReference type="InterPro" id="IPR046336">
    <property type="entry name" value="Lon_prtase_N_sf"/>
</dbReference>
<protein>
    <recommendedName>
        <fullName evidence="3">Lon N-terminal domain-containing protein</fullName>
    </recommendedName>
</protein>